<accession>A0A0L8AHZ7</accession>
<dbReference type="Proteomes" id="UP000036908">
    <property type="component" value="Unassembled WGS sequence"/>
</dbReference>
<proteinExistence type="predicted"/>
<keyword evidence="2" id="KW-1185">Reference proteome</keyword>
<dbReference type="RefSeq" id="WP_053224672.1">
    <property type="nucleotide sequence ID" value="NZ_JSVA01000018.1"/>
</dbReference>
<protein>
    <submittedName>
        <fullName evidence="1">Uncharacterized protein</fullName>
    </submittedName>
</protein>
<reference evidence="2" key="1">
    <citation type="submission" date="2014-11" db="EMBL/GenBank/DDBJ databases">
        <title>Genome sequencing of Roseivirga sp. D-25.</title>
        <authorList>
            <person name="Selvaratnam C."/>
            <person name="Thevarajoo S."/>
            <person name="Goh K.M."/>
            <person name="Eee R."/>
            <person name="Chan K.-G."/>
            <person name="Chong C.S."/>
        </authorList>
    </citation>
    <scope>NUCLEOTIDE SEQUENCE [LARGE SCALE GENOMIC DNA]</scope>
    <source>
        <strain evidence="2">D-25</strain>
    </source>
</reference>
<evidence type="ECO:0000313" key="2">
    <source>
        <dbReference type="Proteomes" id="UP000036908"/>
    </source>
</evidence>
<name>A0A0L8AHZ7_9BACT</name>
<dbReference type="EMBL" id="JSVA01000018">
    <property type="protein sequence ID" value="KOF01765.1"/>
    <property type="molecule type" value="Genomic_DNA"/>
</dbReference>
<organism evidence="1 2">
    <name type="scientific">Roseivirga seohaensis subsp. aquiponti</name>
    <dbReference type="NCBI Taxonomy" id="1566026"/>
    <lineage>
        <taxon>Bacteria</taxon>
        <taxon>Pseudomonadati</taxon>
        <taxon>Bacteroidota</taxon>
        <taxon>Cytophagia</taxon>
        <taxon>Cytophagales</taxon>
        <taxon>Roseivirgaceae</taxon>
        <taxon>Roseivirga</taxon>
    </lineage>
</organism>
<gene>
    <name evidence="1" type="ORF">OB69_15580</name>
</gene>
<dbReference type="OrthoDB" id="981633at2"/>
<comment type="caution">
    <text evidence="1">The sequence shown here is derived from an EMBL/GenBank/DDBJ whole genome shotgun (WGS) entry which is preliminary data.</text>
</comment>
<dbReference type="PATRIC" id="fig|1566026.4.peg.1436"/>
<dbReference type="AlphaFoldDB" id="A0A0L8AHZ7"/>
<evidence type="ECO:0000313" key="1">
    <source>
        <dbReference type="EMBL" id="KOF01765.1"/>
    </source>
</evidence>
<sequence length="130" mass="14924">MNSINNTIDILRRRIPLMICLLIGISSTSIASEIADEKLTREEAIELISEVKHDLNLGKDCELEFVIDDEGNVKPSPIKIIKIYDKDNELLLEAPIHTVEQMSNKELRRLVNSSDFLIASYNTFYYRLDL</sequence>